<dbReference type="STRING" id="1296096.A0A1B9IBP9"/>
<gene>
    <name evidence="2" type="ORF">I206_00376</name>
</gene>
<proteinExistence type="predicted"/>
<organism evidence="2">
    <name type="scientific">Kwoniella pini CBS 10737</name>
    <dbReference type="NCBI Taxonomy" id="1296096"/>
    <lineage>
        <taxon>Eukaryota</taxon>
        <taxon>Fungi</taxon>
        <taxon>Dikarya</taxon>
        <taxon>Basidiomycota</taxon>
        <taxon>Agaricomycotina</taxon>
        <taxon>Tremellomycetes</taxon>
        <taxon>Tremellales</taxon>
        <taxon>Cryptococcaceae</taxon>
        <taxon>Kwoniella</taxon>
    </lineage>
</organism>
<dbReference type="EMBL" id="KI894007">
    <property type="protein sequence ID" value="OCF53075.1"/>
    <property type="molecule type" value="Genomic_DNA"/>
</dbReference>
<name>A0A1B9IBP9_9TREE</name>
<keyword evidence="1" id="KW-0732">Signal</keyword>
<feature type="chain" id="PRO_5008628496" evidence="1">
    <location>
        <begin position="19"/>
        <end position="266"/>
    </location>
</feature>
<evidence type="ECO:0000256" key="1">
    <source>
        <dbReference type="SAM" id="SignalP"/>
    </source>
</evidence>
<dbReference type="OrthoDB" id="2310204at2759"/>
<sequence>MFRFVILSILYNITAIGAQSKTYNGFEVPSANNGSMLTYTLNTFPPNLGEPLNVIISNQSDPRVLIETMWEGGLYNYLEAAAFGGQCLGLQMGDEQQSNLGDGNKNQTQKSLLRYQYFHNQFLGTCLETLYGGNHIRVFKQETSGAFFLSSSTEEDSTRNHALGLNAYDNGRDFFIGNATNVVIEGHPDTNTTFTGEISKRGWKYRTTVNYVDDLVPANKSRWNHYVGVQAIGGGVSDGLVAVLTVQVARDDPVNWGQWVWSILGL</sequence>
<evidence type="ECO:0000313" key="2">
    <source>
        <dbReference type="EMBL" id="OCF53075.1"/>
    </source>
</evidence>
<feature type="signal peptide" evidence="1">
    <location>
        <begin position="1"/>
        <end position="18"/>
    </location>
</feature>
<accession>A0A1B9IBP9</accession>
<reference evidence="2" key="2">
    <citation type="submission" date="2016-07" db="EMBL/GenBank/DDBJ databases">
        <title>Evolution of pathogenesis and genome organization in the Tremellales.</title>
        <authorList>
            <person name="Cuomo C."/>
            <person name="Litvintseva A."/>
            <person name="Heitman J."/>
            <person name="Chen Y."/>
            <person name="Sun S."/>
            <person name="Springer D."/>
            <person name="Dromer F."/>
            <person name="Young S."/>
            <person name="Zeng Q."/>
            <person name="Chapman S."/>
            <person name="Gujja S."/>
            <person name="Saif S."/>
            <person name="Birren B."/>
        </authorList>
    </citation>
    <scope>NUCLEOTIDE SEQUENCE</scope>
    <source>
        <strain evidence="2">CBS 10737</strain>
    </source>
</reference>
<protein>
    <submittedName>
        <fullName evidence="2">Uncharacterized protein</fullName>
    </submittedName>
</protein>
<dbReference type="AlphaFoldDB" id="A0A1B9IBP9"/>
<reference evidence="2" key="1">
    <citation type="submission" date="2013-07" db="EMBL/GenBank/DDBJ databases">
        <title>The Genome Sequence of Cryptococcus pinus CBS10737.</title>
        <authorList>
            <consortium name="The Broad Institute Genome Sequencing Platform"/>
            <person name="Cuomo C."/>
            <person name="Litvintseva A."/>
            <person name="Chen Y."/>
            <person name="Heitman J."/>
            <person name="Sun S."/>
            <person name="Springer D."/>
            <person name="Dromer F."/>
            <person name="Young S.K."/>
            <person name="Zeng Q."/>
            <person name="Gargeya S."/>
            <person name="Fitzgerald M."/>
            <person name="Abouelleil A."/>
            <person name="Alvarado L."/>
            <person name="Berlin A.M."/>
            <person name="Chapman S.B."/>
            <person name="Dewar J."/>
            <person name="Goldberg J."/>
            <person name="Griggs A."/>
            <person name="Gujja S."/>
            <person name="Hansen M."/>
            <person name="Howarth C."/>
            <person name="Imamovic A."/>
            <person name="Larimer J."/>
            <person name="McCowan C."/>
            <person name="Murphy C."/>
            <person name="Pearson M."/>
            <person name="Priest M."/>
            <person name="Roberts A."/>
            <person name="Saif S."/>
            <person name="Shea T."/>
            <person name="Sykes S."/>
            <person name="Wortman J."/>
            <person name="Nusbaum C."/>
            <person name="Birren B."/>
        </authorList>
    </citation>
    <scope>NUCLEOTIDE SEQUENCE [LARGE SCALE GENOMIC DNA]</scope>
    <source>
        <strain evidence="2">CBS 10737</strain>
    </source>
</reference>